<sequence length="112" mass="13081">MSKILFVDPEKCRGCQLCEIVCSMYHEKVCNPSKARIYVMKWANDDFYVPITIKCDLCNGDPNCVKFCVPDALQFIEANDTNLMKKRRALEKYSDLISNYRKNRQIRISETT</sequence>
<dbReference type="AlphaFoldDB" id="A0A0F8Z619"/>
<feature type="domain" description="4Fe-4S ferredoxin-type" evidence="1">
    <location>
        <begin position="3"/>
        <end position="32"/>
    </location>
</feature>
<dbReference type="EMBL" id="LAZR01049618">
    <property type="protein sequence ID" value="KKK89232.1"/>
    <property type="molecule type" value="Genomic_DNA"/>
</dbReference>
<evidence type="ECO:0000313" key="2">
    <source>
        <dbReference type="EMBL" id="KKK89232.1"/>
    </source>
</evidence>
<name>A0A0F8Z619_9ZZZZ</name>
<proteinExistence type="predicted"/>
<reference evidence="2" key="1">
    <citation type="journal article" date="2015" name="Nature">
        <title>Complex archaea that bridge the gap between prokaryotes and eukaryotes.</title>
        <authorList>
            <person name="Spang A."/>
            <person name="Saw J.H."/>
            <person name="Jorgensen S.L."/>
            <person name="Zaremba-Niedzwiedzka K."/>
            <person name="Martijn J."/>
            <person name="Lind A.E."/>
            <person name="van Eijk R."/>
            <person name="Schleper C."/>
            <person name="Guy L."/>
            <person name="Ettema T.J."/>
        </authorList>
    </citation>
    <scope>NUCLEOTIDE SEQUENCE</scope>
</reference>
<evidence type="ECO:0000259" key="1">
    <source>
        <dbReference type="PROSITE" id="PS51379"/>
    </source>
</evidence>
<dbReference type="PROSITE" id="PS51379">
    <property type="entry name" value="4FE4S_FER_2"/>
    <property type="match status" value="1"/>
</dbReference>
<gene>
    <name evidence="2" type="ORF">LCGC14_2735170</name>
</gene>
<dbReference type="SUPFAM" id="SSF54862">
    <property type="entry name" value="4Fe-4S ferredoxins"/>
    <property type="match status" value="1"/>
</dbReference>
<protein>
    <recommendedName>
        <fullName evidence="1">4Fe-4S ferredoxin-type domain-containing protein</fullName>
    </recommendedName>
</protein>
<organism evidence="2">
    <name type="scientific">marine sediment metagenome</name>
    <dbReference type="NCBI Taxonomy" id="412755"/>
    <lineage>
        <taxon>unclassified sequences</taxon>
        <taxon>metagenomes</taxon>
        <taxon>ecological metagenomes</taxon>
    </lineage>
</organism>
<dbReference type="InterPro" id="IPR017896">
    <property type="entry name" value="4Fe4S_Fe-S-bd"/>
</dbReference>
<comment type="caution">
    <text evidence="2">The sequence shown here is derived from an EMBL/GenBank/DDBJ whole genome shotgun (WGS) entry which is preliminary data.</text>
</comment>
<dbReference type="Gene3D" id="3.30.70.20">
    <property type="match status" value="1"/>
</dbReference>
<accession>A0A0F8Z619</accession>